<sequence length="83" mass="9524">MSPTKPRFYAQKKYIASHWHFSQCSVDSMKATLQGKACVRSKYPLPSDTLQEMHRILQQQPGQKYTPDQQCVFANGFASFYCG</sequence>
<evidence type="ECO:0000313" key="2">
    <source>
        <dbReference type="Proteomes" id="UP001634394"/>
    </source>
</evidence>
<accession>A0ABD3VMF1</accession>
<keyword evidence="2" id="KW-1185">Reference proteome</keyword>
<protein>
    <submittedName>
        <fullName evidence="1">Uncharacterized protein</fullName>
    </submittedName>
</protein>
<dbReference type="AlphaFoldDB" id="A0ABD3VMF1"/>
<dbReference type="Proteomes" id="UP001634394">
    <property type="component" value="Unassembled WGS sequence"/>
</dbReference>
<evidence type="ECO:0000313" key="1">
    <source>
        <dbReference type="EMBL" id="KAL3861640.1"/>
    </source>
</evidence>
<comment type="caution">
    <text evidence="1">The sequence shown here is derived from an EMBL/GenBank/DDBJ whole genome shotgun (WGS) entry which is preliminary data.</text>
</comment>
<dbReference type="EMBL" id="JBJQND010000011">
    <property type="protein sequence ID" value="KAL3861640.1"/>
    <property type="molecule type" value="Genomic_DNA"/>
</dbReference>
<gene>
    <name evidence="1" type="ORF">ACJMK2_007665</name>
</gene>
<proteinExistence type="predicted"/>
<organism evidence="1 2">
    <name type="scientific">Sinanodonta woodiana</name>
    <name type="common">Chinese pond mussel</name>
    <name type="synonym">Anodonta woodiana</name>
    <dbReference type="NCBI Taxonomy" id="1069815"/>
    <lineage>
        <taxon>Eukaryota</taxon>
        <taxon>Metazoa</taxon>
        <taxon>Spiralia</taxon>
        <taxon>Lophotrochozoa</taxon>
        <taxon>Mollusca</taxon>
        <taxon>Bivalvia</taxon>
        <taxon>Autobranchia</taxon>
        <taxon>Heteroconchia</taxon>
        <taxon>Palaeoheterodonta</taxon>
        <taxon>Unionida</taxon>
        <taxon>Unionoidea</taxon>
        <taxon>Unionidae</taxon>
        <taxon>Unioninae</taxon>
        <taxon>Sinanodonta</taxon>
    </lineage>
</organism>
<reference evidence="1 2" key="1">
    <citation type="submission" date="2024-11" db="EMBL/GenBank/DDBJ databases">
        <title>Chromosome-level genome assembly of the freshwater bivalve Anodonta woodiana.</title>
        <authorList>
            <person name="Chen X."/>
        </authorList>
    </citation>
    <scope>NUCLEOTIDE SEQUENCE [LARGE SCALE GENOMIC DNA]</scope>
    <source>
        <strain evidence="1">MN2024</strain>
        <tissue evidence="1">Gills</tissue>
    </source>
</reference>
<name>A0ABD3VMF1_SINWO</name>
<feature type="non-terminal residue" evidence="1">
    <location>
        <position position="83"/>
    </location>
</feature>